<dbReference type="InterPro" id="IPR014001">
    <property type="entry name" value="Helicase_ATP-bd"/>
</dbReference>
<keyword evidence="6 9" id="KW-0067">ATP-binding</keyword>
<keyword evidence="13" id="KW-1185">Reference proteome</keyword>
<keyword evidence="2 9" id="KW-0547">Nucleotide-binding</keyword>
<sequence>MLSKFNYEFPIYNNDILYLGCLIGVSSLFEYGDIINKHKGLVVIVVKKTQDKLRLCEEIKCFTKHPVEIFHDWETLPYDKFSPSQEIISNRLLVLYKLLKIKKGGLIISINTLMQKICPKNFLIENTLIVNKGDKISIDDFKKKLEKIGYSHVIQISTYGEYIVRETLIDLFPMGNTIAFRIIFFKNKITILYTLNINSQHIVKEVDNIILLPIHEFIINEKSIENFCNQWKKHFKTYENFEYIYQQINKKKKQVGIEYWYPFFYSDSLSSIFDYLPKNTLFILQKLMKIAQNFQKDIKQRYENNNNLKSPLLYPDILWLSVDNLKEFLNKWPRIYFSNKKLINKKNIINLNYLSLPNIKVQIENKKSLEKLRLFIEQFNGKIIFFAKSKFSSQIIIELLASINVIVKLVNDYKDYLKNRFTIIICTGKYGFINKLDNIAVICENDLFGEQNIDFYLNNYYKKNINTYINDIDELYFNQAVVHIEHGIGRYQGLITIKTNNIKADYIIVMYADNVKLYVPILSLNLISKYVSNSNKNITLNKLGSDNWIKAKQKAFKKTRDIAVELLDIYAKRKLKVGFSYKIKENIYKKFCKNFSFEITKDQKNAINSVILDMCKTTPMDRLICGDVGFGKTEVAMRAAFISVTNNKQVAILVPTTLLAQQHYDNFKKRFLDFSVKIEVLSRFKTIKEQQKILLKISEGEINILIGTHKILQKNIKWKNLGLLIIDEEHRFGVRHKVLINSMRSNIDVLTLTATPIPRTLDMAINEIRDLSVIFTPPVNRLSVKTFVYQYNEKIIREAILHEISRGGKVYYLYNNVDYIENVKIQLEKLVPEANFLIAHGQMREKKLKNVMIDFCNLCFNVLICTTIIETGIDIPTANTIIIERADNFGLAQLHQLRGRVGRSHYQGYAYLLIPNPKNMTMNAKKRIEVISSFNELGSGFTISMHDLEIRGSGELLGEEQSGQINTIGHTLYIKLLKNAIKSLKKGKEPSLIDLISQQTELELHISSILSEKYIQNVNIRLSFYKRIANIKSEYEINELRAELIDRFGILPDESEYLFIFSKIKLKAKSLGIKRIEACKNGGFIEFNKKNNINQKFLISLPLNNSNIYCLDGPFKIKFFYNLIDKNKRINFVKQLIDDFEKNKLN</sequence>
<evidence type="ECO:0000256" key="3">
    <source>
        <dbReference type="ARBA" id="ARBA00022763"/>
    </source>
</evidence>
<dbReference type="InterPro" id="IPR048635">
    <property type="entry name" value="MFD_D3"/>
</dbReference>
<dbReference type="Pfam" id="PF00270">
    <property type="entry name" value="DEAD"/>
    <property type="match status" value="1"/>
</dbReference>
<dbReference type="NCBIfam" id="TIGR00580">
    <property type="entry name" value="mfd"/>
    <property type="match status" value="1"/>
</dbReference>
<dbReference type="PANTHER" id="PTHR47964:SF1">
    <property type="entry name" value="ATP-DEPENDENT DNA HELICASE HOMOLOG RECG, CHLOROPLASTIC"/>
    <property type="match status" value="1"/>
</dbReference>
<evidence type="ECO:0000256" key="8">
    <source>
        <dbReference type="ARBA" id="ARBA00023204"/>
    </source>
</evidence>
<evidence type="ECO:0000256" key="1">
    <source>
        <dbReference type="ARBA" id="ARBA00022490"/>
    </source>
</evidence>
<evidence type="ECO:0000256" key="2">
    <source>
        <dbReference type="ARBA" id="ARBA00022741"/>
    </source>
</evidence>
<comment type="subcellular location">
    <subcellularLocation>
        <location evidence="9">Cytoplasm</location>
    </subcellularLocation>
</comment>
<dbReference type="InterPro" id="IPR005118">
    <property type="entry name" value="TRCF_C"/>
</dbReference>
<evidence type="ECO:0000313" key="12">
    <source>
        <dbReference type="EMBL" id="CAL1329277.1"/>
    </source>
</evidence>
<dbReference type="Pfam" id="PF02559">
    <property type="entry name" value="CarD_TRCF_RID"/>
    <property type="match status" value="1"/>
</dbReference>
<comment type="similarity">
    <text evidence="9">In the C-terminal section; belongs to the helicase family. RecG subfamily.</text>
</comment>
<keyword evidence="4 9" id="KW-0378">Hydrolase</keyword>
<comment type="similarity">
    <text evidence="9">In the N-terminal section; belongs to the UvrB family.</text>
</comment>
<dbReference type="RefSeq" id="WP_341764747.1">
    <property type="nucleotide sequence ID" value="NZ_OZ034688.1"/>
</dbReference>
<dbReference type="InterPro" id="IPR011545">
    <property type="entry name" value="DEAD/DEAH_box_helicase_dom"/>
</dbReference>
<feature type="domain" description="Helicase C-terminal" evidence="11">
    <location>
        <begin position="787"/>
        <end position="949"/>
    </location>
</feature>
<keyword evidence="1 9" id="KW-0963">Cytoplasm</keyword>
<evidence type="ECO:0000256" key="4">
    <source>
        <dbReference type="ARBA" id="ARBA00022801"/>
    </source>
</evidence>
<dbReference type="Proteomes" id="UP001497533">
    <property type="component" value="Chromosome"/>
</dbReference>
<feature type="domain" description="Helicase ATP-binding" evidence="10">
    <location>
        <begin position="613"/>
        <end position="774"/>
    </location>
</feature>
<dbReference type="SMART" id="SM00982">
    <property type="entry name" value="TRCF"/>
    <property type="match status" value="1"/>
</dbReference>
<dbReference type="InterPro" id="IPR027417">
    <property type="entry name" value="P-loop_NTPase"/>
</dbReference>
<dbReference type="InterPro" id="IPR001650">
    <property type="entry name" value="Helicase_C-like"/>
</dbReference>
<dbReference type="InterPro" id="IPR003711">
    <property type="entry name" value="CarD-like/TRCF_RID"/>
</dbReference>
<organism evidence="12 13">
    <name type="scientific">Candidatus Providencia siddallii</name>
    <dbReference type="NCBI Taxonomy" id="1715285"/>
    <lineage>
        <taxon>Bacteria</taxon>
        <taxon>Pseudomonadati</taxon>
        <taxon>Pseudomonadota</taxon>
        <taxon>Gammaproteobacteria</taxon>
        <taxon>Enterobacterales</taxon>
        <taxon>Morganellaceae</taxon>
        <taxon>Providencia</taxon>
    </lineage>
</organism>
<dbReference type="EMBL" id="OZ034688">
    <property type="protein sequence ID" value="CAL1329277.1"/>
    <property type="molecule type" value="Genomic_DNA"/>
</dbReference>
<evidence type="ECO:0000256" key="5">
    <source>
        <dbReference type="ARBA" id="ARBA00022806"/>
    </source>
</evidence>
<evidence type="ECO:0000256" key="6">
    <source>
        <dbReference type="ARBA" id="ARBA00022840"/>
    </source>
</evidence>
<evidence type="ECO:0000256" key="9">
    <source>
        <dbReference type="HAMAP-Rule" id="MF_00969"/>
    </source>
</evidence>
<dbReference type="PANTHER" id="PTHR47964">
    <property type="entry name" value="ATP-DEPENDENT DNA HELICASE HOMOLOG RECG, CHLOROPLASTIC"/>
    <property type="match status" value="1"/>
</dbReference>
<evidence type="ECO:0000259" key="11">
    <source>
        <dbReference type="PROSITE" id="PS51194"/>
    </source>
</evidence>
<dbReference type="Gene3D" id="2.40.10.170">
    <property type="match status" value="1"/>
</dbReference>
<dbReference type="Pfam" id="PF00271">
    <property type="entry name" value="Helicase_C"/>
    <property type="match status" value="1"/>
</dbReference>
<dbReference type="InterPro" id="IPR041471">
    <property type="entry name" value="UvrB_inter"/>
</dbReference>
<dbReference type="HAMAP" id="MF_00969">
    <property type="entry name" value="TRCF"/>
    <property type="match status" value="1"/>
</dbReference>
<dbReference type="InterPro" id="IPR037235">
    <property type="entry name" value="TRCF-like_C_D7"/>
</dbReference>
<dbReference type="SMART" id="SM01058">
    <property type="entry name" value="CarD_TRCF"/>
    <property type="match status" value="1"/>
</dbReference>
<accession>A0ABP1CFK3</accession>
<reference evidence="12" key="1">
    <citation type="submission" date="2024-04" db="EMBL/GenBank/DDBJ databases">
        <authorList>
            <person name="Manzano-Marin A."/>
            <person name="Manzano-Marin A."/>
            <person name="Alejandro Manzano Marin A."/>
        </authorList>
    </citation>
    <scope>NUCLEOTIDE SEQUENCE [LARGE SCALE GENOMIC DNA]</scope>
    <source>
        <strain evidence="12">TABTEA</strain>
    </source>
</reference>
<dbReference type="SUPFAM" id="SSF143517">
    <property type="entry name" value="TRCF domain-like"/>
    <property type="match status" value="1"/>
</dbReference>
<dbReference type="EC" id="3.6.4.-" evidence="9"/>
<keyword evidence="5" id="KW-0347">Helicase</keyword>
<dbReference type="InterPro" id="IPR004576">
    <property type="entry name" value="Mfd"/>
</dbReference>
<evidence type="ECO:0000256" key="7">
    <source>
        <dbReference type="ARBA" id="ARBA00023125"/>
    </source>
</evidence>
<protein>
    <recommendedName>
        <fullName evidence="9">Transcription-repair-coupling factor</fullName>
        <shortName evidence="9">TRCF</shortName>
        <ecNumber evidence="9">3.6.4.-</ecNumber>
    </recommendedName>
</protein>
<gene>
    <name evidence="9 12" type="primary">mfd</name>
    <name evidence="12" type="ORF">PRHACTZTBTEA_355</name>
</gene>
<dbReference type="SUPFAM" id="SSF52540">
    <property type="entry name" value="P-loop containing nucleoside triphosphate hydrolases"/>
    <property type="match status" value="4"/>
</dbReference>
<dbReference type="NCBIfam" id="NF007966">
    <property type="entry name" value="PRK10689.1"/>
    <property type="match status" value="1"/>
</dbReference>
<keyword evidence="7 9" id="KW-0238">DNA-binding</keyword>
<dbReference type="SUPFAM" id="SSF141259">
    <property type="entry name" value="CarD-like"/>
    <property type="match status" value="1"/>
</dbReference>
<dbReference type="SMART" id="SM00490">
    <property type="entry name" value="HELICc"/>
    <property type="match status" value="1"/>
</dbReference>
<dbReference type="InterPro" id="IPR036101">
    <property type="entry name" value="CarD-like/TRCF_RID_sf"/>
</dbReference>
<dbReference type="Pfam" id="PF03461">
    <property type="entry name" value="TRCF"/>
    <property type="match status" value="1"/>
</dbReference>
<comment type="function">
    <text evidence="9">Couples transcription and DNA repair by recognizing RNA polymerase (RNAP) stalled at DNA lesions. Mediates ATP-dependent release of RNAP and its truncated transcript from the DNA, and recruitment of nucleotide excision repair machinery to the damaged site.</text>
</comment>
<proteinExistence type="inferred from homology"/>
<dbReference type="SMART" id="SM00487">
    <property type="entry name" value="DEXDc"/>
    <property type="match status" value="1"/>
</dbReference>
<dbReference type="GO" id="GO:0016787">
    <property type="term" value="F:hydrolase activity"/>
    <property type="evidence" value="ECO:0007669"/>
    <property type="project" value="UniProtKB-KW"/>
</dbReference>
<dbReference type="Gene3D" id="3.40.50.300">
    <property type="entry name" value="P-loop containing nucleotide triphosphate hydrolases"/>
    <property type="match status" value="2"/>
</dbReference>
<dbReference type="Gene3D" id="3.40.50.11180">
    <property type="match status" value="1"/>
</dbReference>
<dbReference type="PROSITE" id="PS51194">
    <property type="entry name" value="HELICASE_CTER"/>
    <property type="match status" value="1"/>
</dbReference>
<dbReference type="Gene3D" id="3.90.1150.50">
    <property type="entry name" value="Transcription-repair-coupling factor, D7 domain"/>
    <property type="match status" value="1"/>
</dbReference>
<dbReference type="Pfam" id="PF17757">
    <property type="entry name" value="UvrB_inter"/>
    <property type="match status" value="1"/>
</dbReference>
<dbReference type="Gene3D" id="3.30.2060.10">
    <property type="entry name" value="Penicillin-binding protein 1b domain"/>
    <property type="match status" value="1"/>
</dbReference>
<dbReference type="Pfam" id="PF21132">
    <property type="entry name" value="MFD_D3"/>
    <property type="match status" value="1"/>
</dbReference>
<dbReference type="InterPro" id="IPR047112">
    <property type="entry name" value="RecG/Mfd"/>
</dbReference>
<evidence type="ECO:0000259" key="10">
    <source>
        <dbReference type="PROSITE" id="PS51192"/>
    </source>
</evidence>
<dbReference type="PROSITE" id="PS51192">
    <property type="entry name" value="HELICASE_ATP_BIND_1"/>
    <property type="match status" value="1"/>
</dbReference>
<name>A0ABP1CFK3_9GAMM</name>
<evidence type="ECO:0000313" key="13">
    <source>
        <dbReference type="Proteomes" id="UP001497533"/>
    </source>
</evidence>
<keyword evidence="8 9" id="KW-0234">DNA repair</keyword>
<dbReference type="CDD" id="cd17991">
    <property type="entry name" value="DEXHc_TRCF"/>
    <property type="match status" value="1"/>
</dbReference>
<keyword evidence="3 9" id="KW-0227">DNA damage</keyword>
<dbReference type="Gene3D" id="3.40.50.11140">
    <property type="match status" value="1"/>
</dbReference>